<organism evidence="1">
    <name type="scientific">biofilter metagenome</name>
    <dbReference type="NCBI Taxonomy" id="1070537"/>
    <lineage>
        <taxon>unclassified sequences</taxon>
        <taxon>metagenomes</taxon>
        <taxon>ecological metagenomes</taxon>
    </lineage>
</organism>
<dbReference type="AlphaFoldDB" id="A0A1A7GE81"/>
<name>A0A1A7GE81_9ZZZZ</name>
<gene>
    <name evidence="1" type="ORF">MCM2015_pMC2_35</name>
</gene>
<reference evidence="1" key="1">
    <citation type="journal article" date="2016" name="Sci. Rep.">
        <title>Genomics of high molecular weight plasmids isolated from an on-farm biopurification system.</title>
        <authorList>
            <person name="Martini M.C."/>
            <person name="Wibberg D."/>
            <person name="Lozano M."/>
            <person name="Torres Tejerizo G."/>
            <person name="Albicoro F.J."/>
            <person name="Jaenicke S."/>
            <person name="van Elsas J.D."/>
            <person name="Petroni A."/>
            <person name="Garcillan-Barcia M.P."/>
            <person name="de la Cruz F."/>
            <person name="Schluter A."/>
            <person name="Puhler A."/>
            <person name="Pistorio M."/>
            <person name="Lagares A."/>
            <person name="Del Papa M.F."/>
        </authorList>
    </citation>
    <scope>NUCLEOTIDE SEQUENCE</scope>
    <source>
        <plasmid evidence="1">pMC2</plasmid>
    </source>
</reference>
<keyword evidence="1" id="KW-0614">Plasmid</keyword>
<evidence type="ECO:0000313" key="1">
    <source>
        <dbReference type="EMBL" id="CVK35527.1"/>
    </source>
</evidence>
<geneLocation type="plasmid" evidence="1">
    <name>pMC2</name>
</geneLocation>
<accession>A0A1A7GE81</accession>
<proteinExistence type="predicted"/>
<sequence>MSLKITAPVSLGAHNLVGTDVPEVDYAVWASAATYALGDRCIKDNAIWECAQDGNLNHSPSADDTDWWLFVSATNRWKAFDLDQFDWTEKATSFYYEFTPGIVTAAHLVGLRDASSVRIRLTDPVAGLVFDSLNQPVGRLMTEVGWWAWGHGTRRMVDQVHMYNLPAYSAATLRIDLAGGANLGVQSVVAGTVKAFGRGVHQGARLGIDSYSKTGRDKWGTAKLKKGAYSKRVNFTVTIHANELDELTDFLVESDARVQIWNVSDRWRSTKLLGFTKSWEQTISSYAYTDVSFELEGVAANG</sequence>
<dbReference type="EMBL" id="LT158602">
    <property type="protein sequence ID" value="CVK35527.1"/>
    <property type="molecule type" value="Genomic_DNA"/>
</dbReference>
<protein>
    <submittedName>
        <fullName evidence="1">Uncharacterized protein</fullName>
    </submittedName>
</protein>